<evidence type="ECO:0000256" key="1">
    <source>
        <dbReference type="SAM" id="Phobius"/>
    </source>
</evidence>
<keyword evidence="1" id="KW-0812">Transmembrane</keyword>
<name>A0A3E4LZJ6_9FIRM</name>
<feature type="transmembrane region" description="Helical" evidence="1">
    <location>
        <begin position="133"/>
        <end position="151"/>
    </location>
</feature>
<protein>
    <recommendedName>
        <fullName evidence="4">Transmembrane protein</fullName>
    </recommendedName>
</protein>
<gene>
    <name evidence="2" type="ORF">DXD13_08800</name>
</gene>
<dbReference type="AlphaFoldDB" id="A0A3E4LZJ6"/>
<dbReference type="RefSeq" id="WP_117686066.1">
    <property type="nucleotide sequence ID" value="NZ_QSQP01000009.1"/>
</dbReference>
<evidence type="ECO:0000313" key="2">
    <source>
        <dbReference type="EMBL" id="RGK42900.1"/>
    </source>
</evidence>
<feature type="transmembrane region" description="Helical" evidence="1">
    <location>
        <begin position="69"/>
        <end position="86"/>
    </location>
</feature>
<keyword evidence="1" id="KW-1133">Transmembrane helix</keyword>
<comment type="caution">
    <text evidence="2">The sequence shown here is derived from an EMBL/GenBank/DDBJ whole genome shotgun (WGS) entry which is preliminary data.</text>
</comment>
<evidence type="ECO:0008006" key="4">
    <source>
        <dbReference type="Google" id="ProtNLM"/>
    </source>
</evidence>
<feature type="transmembrane region" description="Helical" evidence="1">
    <location>
        <begin position="244"/>
        <end position="265"/>
    </location>
</feature>
<feature type="transmembrane region" description="Helical" evidence="1">
    <location>
        <begin position="186"/>
        <end position="214"/>
    </location>
</feature>
<reference evidence="2 3" key="1">
    <citation type="submission" date="2018-08" db="EMBL/GenBank/DDBJ databases">
        <title>A genome reference for cultivated species of the human gut microbiota.</title>
        <authorList>
            <person name="Zou Y."/>
            <person name="Xue W."/>
            <person name="Luo G."/>
        </authorList>
    </citation>
    <scope>NUCLEOTIDE SEQUENCE [LARGE SCALE GENOMIC DNA]</scope>
    <source>
        <strain evidence="2 3">TF11-15AC</strain>
    </source>
</reference>
<evidence type="ECO:0000313" key="3">
    <source>
        <dbReference type="Proteomes" id="UP000261052"/>
    </source>
</evidence>
<accession>A0A3E4LZJ6</accession>
<organism evidence="2 3">
    <name type="scientific">Agathobacter rectalis</name>
    <dbReference type="NCBI Taxonomy" id="39491"/>
    <lineage>
        <taxon>Bacteria</taxon>
        <taxon>Bacillati</taxon>
        <taxon>Bacillota</taxon>
        <taxon>Clostridia</taxon>
        <taxon>Lachnospirales</taxon>
        <taxon>Lachnospiraceae</taxon>
        <taxon>Agathobacter</taxon>
    </lineage>
</organism>
<proteinExistence type="predicted"/>
<dbReference type="Proteomes" id="UP000261052">
    <property type="component" value="Unassembled WGS sequence"/>
</dbReference>
<sequence length="272" mass="30985">MEENRDDGSKTIIQLIISGGQVNISTDNGEVNANQNNEPKIIEKQVIIDNEFQNYTRNRNRKSGETDNGTVLLGGLVLIFAVGVYVQYRWQILLGFIVISLLIELLTCTIYYKGKKNGISYDKNLQQIGIFNMVSVWVIPILICIINSPIYNSQINFDYLKQQIIINGPIQTYFTNPSGQYAMFQMVGLLFTGVFLLYIVWSDLYIIAVLNVAMEKKGKRFWKRLLKWTCGKSKEGSKHIKMGLFWIAISVIMTTGIVSYILSLIQQNSRIS</sequence>
<keyword evidence="1" id="KW-0472">Membrane</keyword>
<feature type="transmembrane region" description="Helical" evidence="1">
    <location>
        <begin position="92"/>
        <end position="112"/>
    </location>
</feature>
<dbReference type="EMBL" id="QSQP01000009">
    <property type="protein sequence ID" value="RGK42900.1"/>
    <property type="molecule type" value="Genomic_DNA"/>
</dbReference>